<evidence type="ECO:0000259" key="15">
    <source>
        <dbReference type="PROSITE" id="PS51068"/>
    </source>
</evidence>
<evidence type="ECO:0000256" key="3">
    <source>
        <dbReference type="ARBA" id="ARBA00022723"/>
    </source>
</evidence>
<feature type="domain" description="Formamidopyrimidine-DNA glycosylase catalytic" evidence="15">
    <location>
        <begin position="2"/>
        <end position="101"/>
    </location>
</feature>
<sequence length="269" mass="28626">MPEAPEVEALALFLRERLTGREVVDTELVEGRAWKTRARPLDRLVGRRVTAVTRYGKHVDLDLEGAHLALGFGRAGWATWTEVDEEEPATAAAVIARVVFADGILGITDAGDWLSVQLHLVDDAREVPSVAKLGPDAIDPAFSLEMLRAALGGRRKQLKALLQEQETLAGIGNAYSDEILFAARLSPVAHASSLNAEEVTRLYEALHDTLATAVAARRGVPIAEQKAAKVAAMRVHGRTGEPCPGCGGAIEDIPGTKGGGQWCPSCQGG</sequence>
<comment type="similarity">
    <text evidence="2">Belongs to the FPG family.</text>
</comment>
<proteinExistence type="inferred from homology"/>
<evidence type="ECO:0000256" key="6">
    <source>
        <dbReference type="ARBA" id="ARBA00022801"/>
    </source>
</evidence>
<dbReference type="InterPro" id="IPR035937">
    <property type="entry name" value="FPG_N"/>
</dbReference>
<protein>
    <submittedName>
        <fullName evidence="16">DNA-formamidopyrimidine glycosylase family protein</fullName>
    </submittedName>
</protein>
<dbReference type="PANTHER" id="PTHR22993">
    <property type="entry name" value="FORMAMIDOPYRIMIDINE-DNA GLYCOSYLASE"/>
    <property type="match status" value="1"/>
</dbReference>
<dbReference type="SUPFAM" id="SSF57716">
    <property type="entry name" value="Glucocorticoid receptor-like (DNA-binding domain)"/>
    <property type="match status" value="1"/>
</dbReference>
<evidence type="ECO:0000256" key="2">
    <source>
        <dbReference type="ARBA" id="ARBA00009409"/>
    </source>
</evidence>
<keyword evidence="17" id="KW-1185">Reference proteome</keyword>
<accession>A0ABU3SQZ6</accession>
<evidence type="ECO:0000259" key="14">
    <source>
        <dbReference type="PROSITE" id="PS51066"/>
    </source>
</evidence>
<keyword evidence="9" id="KW-0234">DNA repair</keyword>
<evidence type="ECO:0000256" key="7">
    <source>
        <dbReference type="ARBA" id="ARBA00022833"/>
    </source>
</evidence>
<dbReference type="SMART" id="SM01232">
    <property type="entry name" value="H2TH"/>
    <property type="match status" value="1"/>
</dbReference>
<evidence type="ECO:0000256" key="12">
    <source>
        <dbReference type="ARBA" id="ARBA00023295"/>
    </source>
</evidence>
<dbReference type="Pfam" id="PF06831">
    <property type="entry name" value="H2TH"/>
    <property type="match status" value="1"/>
</dbReference>
<evidence type="ECO:0000256" key="8">
    <source>
        <dbReference type="ARBA" id="ARBA00023125"/>
    </source>
</evidence>
<name>A0ABU3SQZ6_9MICO</name>
<keyword evidence="3" id="KW-0479">Metal-binding</keyword>
<organism evidence="16 17">
    <name type="scientific">Microbacterium phycohabitans</name>
    <dbReference type="NCBI Taxonomy" id="3075993"/>
    <lineage>
        <taxon>Bacteria</taxon>
        <taxon>Bacillati</taxon>
        <taxon>Actinomycetota</taxon>
        <taxon>Actinomycetes</taxon>
        <taxon>Micrococcales</taxon>
        <taxon>Microbacteriaceae</taxon>
        <taxon>Microbacterium</taxon>
    </lineage>
</organism>
<keyword evidence="7" id="KW-0862">Zinc</keyword>
<evidence type="ECO:0000313" key="16">
    <source>
        <dbReference type="EMBL" id="MDU0347136.1"/>
    </source>
</evidence>
<dbReference type="InterPro" id="IPR010979">
    <property type="entry name" value="Ribosomal_uS13-like_H2TH"/>
</dbReference>
<feature type="domain" description="FPG-type" evidence="14">
    <location>
        <begin position="234"/>
        <end position="268"/>
    </location>
</feature>
<dbReference type="InterPro" id="IPR000214">
    <property type="entry name" value="Znf_DNA_glyclase/AP_lyase"/>
</dbReference>
<keyword evidence="12" id="KW-0326">Glycosidase</keyword>
<dbReference type="PROSITE" id="PS51066">
    <property type="entry name" value="ZF_FPG_2"/>
    <property type="match status" value="1"/>
</dbReference>
<gene>
    <name evidence="16" type="ORF">RWH44_15660</name>
</gene>
<keyword evidence="5 13" id="KW-0863">Zinc-finger</keyword>
<keyword evidence="11" id="KW-0511">Multifunctional enzyme</keyword>
<dbReference type="Pfam" id="PF01149">
    <property type="entry name" value="Fapy_DNA_glyco"/>
    <property type="match status" value="1"/>
</dbReference>
<dbReference type="SUPFAM" id="SSF46946">
    <property type="entry name" value="S13-like H2TH domain"/>
    <property type="match status" value="1"/>
</dbReference>
<dbReference type="Gene3D" id="1.10.8.50">
    <property type="match status" value="1"/>
</dbReference>
<evidence type="ECO:0000256" key="1">
    <source>
        <dbReference type="ARBA" id="ARBA00001668"/>
    </source>
</evidence>
<comment type="caution">
    <text evidence="16">The sequence shown here is derived from an EMBL/GenBank/DDBJ whole genome shotgun (WGS) entry which is preliminary data.</text>
</comment>
<evidence type="ECO:0000256" key="13">
    <source>
        <dbReference type="PROSITE-ProRule" id="PRU00391"/>
    </source>
</evidence>
<evidence type="ECO:0000256" key="4">
    <source>
        <dbReference type="ARBA" id="ARBA00022763"/>
    </source>
</evidence>
<dbReference type="PANTHER" id="PTHR22993:SF9">
    <property type="entry name" value="FORMAMIDOPYRIMIDINE-DNA GLYCOSYLASE"/>
    <property type="match status" value="1"/>
</dbReference>
<dbReference type="RefSeq" id="WP_316005289.1">
    <property type="nucleotide sequence ID" value="NZ_JAWDIT010000007.1"/>
</dbReference>
<evidence type="ECO:0000256" key="11">
    <source>
        <dbReference type="ARBA" id="ARBA00023268"/>
    </source>
</evidence>
<comment type="catalytic activity">
    <reaction evidence="1">
        <text>Hydrolysis of DNA containing ring-opened 7-methylguanine residues, releasing 2,6-diamino-4-hydroxy-5-(N-methyl)formamidopyrimidine.</text>
        <dbReference type="EC" id="3.2.2.23"/>
    </reaction>
</comment>
<evidence type="ECO:0000256" key="5">
    <source>
        <dbReference type="ARBA" id="ARBA00022771"/>
    </source>
</evidence>
<evidence type="ECO:0000256" key="10">
    <source>
        <dbReference type="ARBA" id="ARBA00023239"/>
    </source>
</evidence>
<dbReference type="SMART" id="SM00898">
    <property type="entry name" value="Fapy_DNA_glyco"/>
    <property type="match status" value="1"/>
</dbReference>
<keyword evidence="4" id="KW-0227">DNA damage</keyword>
<dbReference type="Gene3D" id="3.20.190.10">
    <property type="entry name" value="MutM-like, N-terminal"/>
    <property type="match status" value="1"/>
</dbReference>
<dbReference type="InterPro" id="IPR015886">
    <property type="entry name" value="H2TH_FPG"/>
</dbReference>
<keyword evidence="6" id="KW-0378">Hydrolase</keyword>
<dbReference type="EMBL" id="JAWDIT010000007">
    <property type="protein sequence ID" value="MDU0347136.1"/>
    <property type="molecule type" value="Genomic_DNA"/>
</dbReference>
<reference evidence="16 17" key="1">
    <citation type="submission" date="2023-09" db="EMBL/GenBank/DDBJ databases">
        <title>Microbacterium fusihabitans sp. nov., Microbacterium phycihabitans sp. nov., and Microbacterium cervinum sp. nov., isolated from dried seaweeds of beach.</title>
        <authorList>
            <person name="Lee S.D."/>
        </authorList>
    </citation>
    <scope>NUCLEOTIDE SEQUENCE [LARGE SCALE GENOMIC DNA]</scope>
    <source>
        <strain evidence="16 17">KSW2-29</strain>
    </source>
</reference>
<dbReference type="PROSITE" id="PS51068">
    <property type="entry name" value="FPG_CAT"/>
    <property type="match status" value="1"/>
</dbReference>
<evidence type="ECO:0000313" key="17">
    <source>
        <dbReference type="Proteomes" id="UP001261125"/>
    </source>
</evidence>
<dbReference type="SUPFAM" id="SSF81624">
    <property type="entry name" value="N-terminal domain of MutM-like DNA repair proteins"/>
    <property type="match status" value="1"/>
</dbReference>
<dbReference type="Proteomes" id="UP001261125">
    <property type="component" value="Unassembled WGS sequence"/>
</dbReference>
<evidence type="ECO:0000256" key="9">
    <source>
        <dbReference type="ARBA" id="ARBA00023204"/>
    </source>
</evidence>
<keyword evidence="10" id="KW-0456">Lyase</keyword>
<dbReference type="InterPro" id="IPR012319">
    <property type="entry name" value="FPG_cat"/>
</dbReference>
<keyword evidence="8" id="KW-0238">DNA-binding</keyword>